<organism evidence="7 8">
    <name type="scientific">Nakaseomyces bracarensis</name>
    <dbReference type="NCBI Taxonomy" id="273131"/>
    <lineage>
        <taxon>Eukaryota</taxon>
        <taxon>Fungi</taxon>
        <taxon>Dikarya</taxon>
        <taxon>Ascomycota</taxon>
        <taxon>Saccharomycotina</taxon>
        <taxon>Saccharomycetes</taxon>
        <taxon>Saccharomycetales</taxon>
        <taxon>Saccharomycetaceae</taxon>
        <taxon>Nakaseomyces</taxon>
    </lineage>
</organism>
<sequence>MDSLLEKFDRVRADKIEANTVLKRTRVEETFGDNAFALGYTDRDYAPQYHLMYQYRLKVLKERIREECLSKWDSGFRLNGRVVVEKGNVLDIQGKEPCWCIGTIYREMKYKPNVLEEVMNDTYGTVEMIEKSYTDPDGSDEIMLEDESGRVLLVGEYIAKTPFVTGTVIGILGMEADAGTFQVLDVCYPRALPQSPRPPTSKLPDGKTRKIALVSGINISTTAPDRVLKLQLLQEYLMGRLGHEDEIAQIGRLIICGDSVDFNVKRDDPGALANKLDEFGKFLSNTLQSIPIDIMPGAKDPSDRTLPQQPLHKALFRESLSDYFDASNKNILNLVTNPYNFTINGWNMLTTAGQNITDICKYILPFEKDDSQLSSSVSNDERKAENILDLMECTMKWQNIAPTAPDTLWSYPYKNDDPFILKQWPHIYVIGNQPHYGSRNAKLGNKTELLMISLPVFSETGQLVILDLDTMETELVTIDNI</sequence>
<feature type="domain" description="DNA polymerase alpha/delta/epsilon subunit B" evidence="5">
    <location>
        <begin position="211"/>
        <end position="437"/>
    </location>
</feature>
<evidence type="ECO:0000256" key="2">
    <source>
        <dbReference type="ARBA" id="ARBA00006035"/>
    </source>
</evidence>
<dbReference type="InterPro" id="IPR041863">
    <property type="entry name" value="PolD2_C"/>
</dbReference>
<evidence type="ECO:0000259" key="5">
    <source>
        <dbReference type="Pfam" id="PF04042"/>
    </source>
</evidence>
<comment type="similarity">
    <text evidence="2">Belongs to the DNA polymerase delta/II small subunit family.</text>
</comment>
<evidence type="ECO:0000256" key="3">
    <source>
        <dbReference type="ARBA" id="ARBA00022705"/>
    </source>
</evidence>
<keyword evidence="7" id="KW-0131">Cell cycle</keyword>
<dbReference type="PANTHER" id="PTHR10416:SF0">
    <property type="entry name" value="DNA POLYMERASE DELTA SUBUNIT 2"/>
    <property type="match status" value="1"/>
</dbReference>
<dbReference type="Gene3D" id="3.60.21.50">
    <property type="match status" value="1"/>
</dbReference>
<evidence type="ECO:0000259" key="6">
    <source>
        <dbReference type="Pfam" id="PF18018"/>
    </source>
</evidence>
<dbReference type="PANTHER" id="PTHR10416">
    <property type="entry name" value="DNA POLYMERASE DELTA SUBUNIT 2"/>
    <property type="match status" value="1"/>
</dbReference>
<dbReference type="Pfam" id="PF18018">
    <property type="entry name" value="DNA_pol_D_N"/>
    <property type="match status" value="1"/>
</dbReference>
<protein>
    <submittedName>
        <fullName evidence="7">Cell division control protein 1</fullName>
    </submittedName>
</protein>
<comment type="caution">
    <text evidence="7">The sequence shown here is derived from an EMBL/GenBank/DDBJ whole genome shotgun (WGS) entry which is preliminary data.</text>
</comment>
<name>A0ABR4NQY4_9SACH</name>
<reference evidence="7 8" key="1">
    <citation type="submission" date="2024-05" db="EMBL/GenBank/DDBJ databases">
        <title>Long read based assembly of the Candida bracarensis genome reveals expanded adhesin content.</title>
        <authorList>
            <person name="Marcet-Houben M."/>
            <person name="Ksiezopolska E."/>
            <person name="Gabaldon T."/>
        </authorList>
    </citation>
    <scope>NUCLEOTIDE SEQUENCE [LARGE SCALE GENOMIC DNA]</scope>
    <source>
        <strain evidence="7 8">CBM6</strain>
    </source>
</reference>
<keyword evidence="3" id="KW-0235">DNA replication</keyword>
<dbReference type="GO" id="GO:0051301">
    <property type="term" value="P:cell division"/>
    <property type="evidence" value="ECO:0007669"/>
    <property type="project" value="UniProtKB-KW"/>
</dbReference>
<gene>
    <name evidence="7" type="ORF">RNJ44_01115</name>
</gene>
<dbReference type="Gene3D" id="2.40.50.430">
    <property type="match status" value="1"/>
</dbReference>
<dbReference type="CDD" id="cd07387">
    <property type="entry name" value="MPP_PolD2_C"/>
    <property type="match status" value="1"/>
</dbReference>
<dbReference type="Pfam" id="PF04042">
    <property type="entry name" value="DNA_pol_E_B"/>
    <property type="match status" value="1"/>
</dbReference>
<dbReference type="EMBL" id="JBEVYD010000009">
    <property type="protein sequence ID" value="KAL3230666.1"/>
    <property type="molecule type" value="Genomic_DNA"/>
</dbReference>
<dbReference type="InterPro" id="IPR040663">
    <property type="entry name" value="DNA_pol_D_N"/>
</dbReference>
<accession>A0ABR4NQY4</accession>
<proteinExistence type="inferred from homology"/>
<evidence type="ECO:0000256" key="1">
    <source>
        <dbReference type="ARBA" id="ARBA00004123"/>
    </source>
</evidence>
<feature type="domain" description="DNA polymerase delta subunit OB-fold" evidence="6">
    <location>
        <begin position="48"/>
        <end position="186"/>
    </location>
</feature>
<dbReference type="InterPro" id="IPR024826">
    <property type="entry name" value="DNA_pol_delta/II_ssu"/>
</dbReference>
<evidence type="ECO:0000256" key="4">
    <source>
        <dbReference type="ARBA" id="ARBA00023242"/>
    </source>
</evidence>
<dbReference type="Proteomes" id="UP001623330">
    <property type="component" value="Unassembled WGS sequence"/>
</dbReference>
<comment type="subcellular location">
    <subcellularLocation>
        <location evidence="1">Nucleus</location>
    </subcellularLocation>
</comment>
<evidence type="ECO:0000313" key="7">
    <source>
        <dbReference type="EMBL" id="KAL3230666.1"/>
    </source>
</evidence>
<evidence type="ECO:0000313" key="8">
    <source>
        <dbReference type="Proteomes" id="UP001623330"/>
    </source>
</evidence>
<keyword evidence="7" id="KW-0132">Cell division</keyword>
<keyword evidence="4" id="KW-0539">Nucleus</keyword>
<keyword evidence="8" id="KW-1185">Reference proteome</keyword>
<dbReference type="InterPro" id="IPR007185">
    <property type="entry name" value="DNA_pol_a/d/e_bsu"/>
</dbReference>